<evidence type="ECO:0000256" key="2">
    <source>
        <dbReference type="ARBA" id="ARBA00023136"/>
    </source>
</evidence>
<evidence type="ECO:0000313" key="5">
    <source>
        <dbReference type="EMBL" id="KAG1534799.1"/>
    </source>
</evidence>
<keyword evidence="2" id="KW-0472">Membrane</keyword>
<sequence>MQNQLQVLPTPTPPPEPETCYDKQKLTNKQIEIIKWAATIQKLLKLLDGRDKMMKTIQYFIKILMHYKWAQAKHWSTITSQFSITRKVLRLGNAIGPMREISPWKDSPKTTFFLLNEIVNDISDDVFCFYKLGLVNKKIGTRAEIISAYCWFIGILNDVKENVILLRKQQRELCKKDEAIVTDVSQDVIQQKLQKIFITEISIVKLFMDGIFCACDIWNPSYSSSAQAWSGFFSGLLAAYKLWLKNY</sequence>
<name>A0A9P6XXP4_RHIOR</name>
<accession>A0A9P6XXP4</accession>
<dbReference type="Pfam" id="PF05648">
    <property type="entry name" value="PEX11"/>
    <property type="match status" value="1"/>
</dbReference>
<dbReference type="OrthoDB" id="411017at2759"/>
<evidence type="ECO:0000256" key="4">
    <source>
        <dbReference type="ARBA" id="ARBA00046271"/>
    </source>
</evidence>
<keyword evidence="1" id="KW-0962">Peroxisome biogenesis</keyword>
<evidence type="ECO:0008006" key="7">
    <source>
        <dbReference type="Google" id="ProtNLM"/>
    </source>
</evidence>
<keyword evidence="3" id="KW-0576">Peroxisome</keyword>
<dbReference type="AlphaFoldDB" id="A0A9P6XXP4"/>
<evidence type="ECO:0000256" key="3">
    <source>
        <dbReference type="ARBA" id="ARBA00023140"/>
    </source>
</evidence>
<dbReference type="GO" id="GO:0005778">
    <property type="term" value="C:peroxisomal membrane"/>
    <property type="evidence" value="ECO:0007669"/>
    <property type="project" value="UniProtKB-SubCell"/>
</dbReference>
<proteinExistence type="predicted"/>
<evidence type="ECO:0000313" key="6">
    <source>
        <dbReference type="Proteomes" id="UP000717996"/>
    </source>
</evidence>
<comment type="caution">
    <text evidence="5">The sequence shown here is derived from an EMBL/GenBank/DDBJ whole genome shotgun (WGS) entry which is preliminary data.</text>
</comment>
<protein>
    <recommendedName>
        <fullName evidence="7">Peroxisomal biogenesis factor 11</fullName>
    </recommendedName>
</protein>
<organism evidence="5 6">
    <name type="scientific">Rhizopus oryzae</name>
    <name type="common">Mucormycosis agent</name>
    <name type="synonym">Rhizopus arrhizus var. delemar</name>
    <dbReference type="NCBI Taxonomy" id="64495"/>
    <lineage>
        <taxon>Eukaryota</taxon>
        <taxon>Fungi</taxon>
        <taxon>Fungi incertae sedis</taxon>
        <taxon>Mucoromycota</taxon>
        <taxon>Mucoromycotina</taxon>
        <taxon>Mucoromycetes</taxon>
        <taxon>Mucorales</taxon>
        <taxon>Mucorineae</taxon>
        <taxon>Rhizopodaceae</taxon>
        <taxon>Rhizopus</taxon>
    </lineage>
</organism>
<dbReference type="GO" id="GO:0016559">
    <property type="term" value="P:peroxisome fission"/>
    <property type="evidence" value="ECO:0007669"/>
    <property type="project" value="InterPro"/>
</dbReference>
<dbReference type="EMBL" id="JAANIT010003085">
    <property type="protein sequence ID" value="KAG1534799.1"/>
    <property type="molecule type" value="Genomic_DNA"/>
</dbReference>
<gene>
    <name evidence="5" type="ORF">G6F51_011890</name>
</gene>
<dbReference type="InterPro" id="IPR008733">
    <property type="entry name" value="PEX11"/>
</dbReference>
<dbReference type="OMA" id="YSIRVYL"/>
<evidence type="ECO:0000256" key="1">
    <source>
        <dbReference type="ARBA" id="ARBA00022593"/>
    </source>
</evidence>
<reference evidence="5" key="1">
    <citation type="journal article" date="2020" name="Microb. Genom.">
        <title>Genetic diversity of clinical and environmental Mucorales isolates obtained from an investigation of mucormycosis cases among solid organ transplant recipients.</title>
        <authorList>
            <person name="Nguyen M.H."/>
            <person name="Kaul D."/>
            <person name="Muto C."/>
            <person name="Cheng S.J."/>
            <person name="Richter R.A."/>
            <person name="Bruno V.M."/>
            <person name="Liu G."/>
            <person name="Beyhan S."/>
            <person name="Sundermann A.J."/>
            <person name="Mounaud S."/>
            <person name="Pasculle A.W."/>
            <person name="Nierman W.C."/>
            <person name="Driscoll E."/>
            <person name="Cumbie R."/>
            <person name="Clancy C.J."/>
            <person name="Dupont C.L."/>
        </authorList>
    </citation>
    <scope>NUCLEOTIDE SEQUENCE</scope>
    <source>
        <strain evidence="5">GL16</strain>
    </source>
</reference>
<dbReference type="PANTHER" id="PTHR12652">
    <property type="entry name" value="PEROXISOMAL BIOGENESIS FACTOR 11"/>
    <property type="match status" value="1"/>
</dbReference>
<dbReference type="Proteomes" id="UP000717996">
    <property type="component" value="Unassembled WGS sequence"/>
</dbReference>
<comment type="subcellular location">
    <subcellularLocation>
        <location evidence="4">Peroxisome membrane</location>
    </subcellularLocation>
</comment>
<dbReference type="PANTHER" id="PTHR12652:SF19">
    <property type="entry name" value="PEROXISOMAL BIOGENESIS FACTOR 11"/>
    <property type="match status" value="1"/>
</dbReference>